<evidence type="ECO:0000313" key="2">
    <source>
        <dbReference type="EMBL" id="CDO04318.1"/>
    </source>
</evidence>
<dbReference type="Proteomes" id="UP000028863">
    <property type="component" value="Unassembled WGS sequence"/>
</dbReference>
<keyword evidence="1" id="KW-0472">Membrane</keyword>
<feature type="transmembrane region" description="Helical" evidence="1">
    <location>
        <begin position="9"/>
        <end position="29"/>
    </location>
</feature>
<gene>
    <name evidence="2" type="ORF">BN988_02872</name>
</gene>
<evidence type="ECO:0000256" key="1">
    <source>
        <dbReference type="SAM" id="Phobius"/>
    </source>
</evidence>
<dbReference type="EMBL" id="CCAX010000002">
    <property type="protein sequence ID" value="CDO04318.1"/>
    <property type="molecule type" value="Genomic_DNA"/>
</dbReference>
<reference evidence="2" key="2">
    <citation type="submission" date="2014-03" db="EMBL/GenBank/DDBJ databases">
        <authorList>
            <person name="Urmite Genomes"/>
        </authorList>
    </citation>
    <scope>NUCLEOTIDE SEQUENCE</scope>
    <source>
        <strain evidence="2">S1</strain>
    </source>
</reference>
<evidence type="ECO:0000313" key="3">
    <source>
        <dbReference type="Proteomes" id="UP000028863"/>
    </source>
</evidence>
<feature type="transmembrane region" description="Helical" evidence="1">
    <location>
        <begin position="41"/>
        <end position="65"/>
    </location>
</feature>
<keyword evidence="1" id="KW-1133">Transmembrane helix</keyword>
<dbReference type="AlphaFoldDB" id="W9AFQ7"/>
<name>W9AFQ7_9BACI</name>
<comment type="caution">
    <text evidence="2">The sequence shown here is derived from an EMBL/GenBank/DDBJ whole genome shotgun (WGS) entry which is preliminary data.</text>
</comment>
<reference evidence="2" key="1">
    <citation type="submission" date="2014-03" db="EMBL/GenBank/DDBJ databases">
        <title>Draft genome sequencing of Oceanobacillus picturae strain S1 isolated from human gut.</title>
        <authorList>
            <person name="Croce O."/>
            <person name="Lagier J.C."/>
            <person name="Raoult D."/>
        </authorList>
    </citation>
    <scope>NUCLEOTIDE SEQUENCE [LARGE SCALE GENOMIC DNA]</scope>
    <source>
        <strain evidence="2">S1</strain>
    </source>
</reference>
<accession>W9AFQ7</accession>
<protein>
    <submittedName>
        <fullName evidence="2">Uncharacterized protein</fullName>
    </submittedName>
</protein>
<sequence>MKKSITQAIIYLVEVIIFLVAVTALYSGLENGLSFSWKEHVLTFQFLSNLGVIFVVYQLLIYSFISLHDSAKNDALLEIKSIIKLCILHSNYNVTLVEIEKTVDELLYKKKGYYMLSKKNIETLEDIESLIKRYNAKEIDRQTFHFWLEKLLIIIEHESEFNSLLWRNSLLLRLLK</sequence>
<keyword evidence="1" id="KW-0812">Transmembrane</keyword>
<proteinExistence type="predicted"/>
<organism evidence="2 3">
    <name type="scientific">Oceanobacillus picturae</name>
    <dbReference type="NCBI Taxonomy" id="171693"/>
    <lineage>
        <taxon>Bacteria</taxon>
        <taxon>Bacillati</taxon>
        <taxon>Bacillota</taxon>
        <taxon>Bacilli</taxon>
        <taxon>Bacillales</taxon>
        <taxon>Bacillaceae</taxon>
        <taxon>Oceanobacillus</taxon>
    </lineage>
</organism>
<keyword evidence="3" id="KW-1185">Reference proteome</keyword>